<organism evidence="1 2">
    <name type="scientific">Chryseobacterium rhizoplanae</name>
    <dbReference type="NCBI Taxonomy" id="1609531"/>
    <lineage>
        <taxon>Bacteria</taxon>
        <taxon>Pseudomonadati</taxon>
        <taxon>Bacteroidota</taxon>
        <taxon>Flavobacteriia</taxon>
        <taxon>Flavobacteriales</taxon>
        <taxon>Weeksellaceae</taxon>
        <taxon>Chryseobacterium group</taxon>
        <taxon>Chryseobacterium</taxon>
    </lineage>
</organism>
<dbReference type="AlphaFoldDB" id="A0A521CPU3"/>
<protein>
    <submittedName>
        <fullName evidence="1">Uncharacterized protein</fullName>
    </submittedName>
</protein>
<name>A0A521CPU3_9FLAO</name>
<accession>A0A521CPU3</accession>
<dbReference type="Proteomes" id="UP000316916">
    <property type="component" value="Unassembled WGS sequence"/>
</dbReference>
<keyword evidence="2" id="KW-1185">Reference proteome</keyword>
<reference evidence="1 2" key="1">
    <citation type="submission" date="2017-05" db="EMBL/GenBank/DDBJ databases">
        <authorList>
            <person name="Varghese N."/>
            <person name="Submissions S."/>
        </authorList>
    </citation>
    <scope>NUCLEOTIDE SEQUENCE [LARGE SCALE GENOMIC DNA]</scope>
    <source>
        <strain evidence="1 2">DSM 29371</strain>
    </source>
</reference>
<evidence type="ECO:0000313" key="1">
    <source>
        <dbReference type="EMBL" id="SMO61436.1"/>
    </source>
</evidence>
<proteinExistence type="predicted"/>
<dbReference type="EMBL" id="FXTC01000003">
    <property type="protein sequence ID" value="SMO61436.1"/>
    <property type="molecule type" value="Genomic_DNA"/>
</dbReference>
<evidence type="ECO:0000313" key="2">
    <source>
        <dbReference type="Proteomes" id="UP000316916"/>
    </source>
</evidence>
<gene>
    <name evidence="1" type="ORF">SAMN06265171_103249</name>
</gene>
<sequence>MTNLQRLFNKYNLLIFISTIVKNYKYVFLTASELRQNCGIKLIIFQINLNKNSSIALNLELLNVRIYKERKKEA</sequence>